<protein>
    <submittedName>
        <fullName evidence="4">NAD(P)H nitroreductase</fullName>
    </submittedName>
</protein>
<dbReference type="Proteomes" id="UP000076226">
    <property type="component" value="Chromosome"/>
</dbReference>
<dbReference type="SUPFAM" id="SSF55469">
    <property type="entry name" value="FMN-dependent nitroreductase-like"/>
    <property type="match status" value="1"/>
</dbReference>
<name>A0ABM6AD56_9BACL</name>
<evidence type="ECO:0000256" key="2">
    <source>
        <dbReference type="ARBA" id="ARBA00023002"/>
    </source>
</evidence>
<dbReference type="PANTHER" id="PTHR43673">
    <property type="entry name" value="NAD(P)H NITROREDUCTASE YDGI-RELATED"/>
    <property type="match status" value="1"/>
</dbReference>
<dbReference type="Pfam" id="PF00881">
    <property type="entry name" value="Nitroreductase"/>
    <property type="match status" value="1"/>
</dbReference>
<evidence type="ECO:0000313" key="5">
    <source>
        <dbReference type="Proteomes" id="UP000076226"/>
    </source>
</evidence>
<keyword evidence="5" id="KW-1185">Reference proteome</keyword>
<organism evidence="4 5">
    <name type="scientific">Geobacillus subterraneus</name>
    <dbReference type="NCBI Taxonomy" id="129338"/>
    <lineage>
        <taxon>Bacteria</taxon>
        <taxon>Bacillati</taxon>
        <taxon>Bacillota</taxon>
        <taxon>Bacilli</taxon>
        <taxon>Bacillales</taxon>
        <taxon>Anoxybacillaceae</taxon>
        <taxon>Geobacillus</taxon>
    </lineage>
</organism>
<dbReference type="InterPro" id="IPR000415">
    <property type="entry name" value="Nitroreductase-like"/>
</dbReference>
<gene>
    <name evidence="4" type="ORF">GS3922_11435</name>
</gene>
<keyword evidence="2" id="KW-0560">Oxidoreductase</keyword>
<comment type="similarity">
    <text evidence="1">Belongs to the nitroreductase family.</text>
</comment>
<evidence type="ECO:0000313" key="4">
    <source>
        <dbReference type="EMBL" id="AMX84225.1"/>
    </source>
</evidence>
<dbReference type="CDD" id="cd02137">
    <property type="entry name" value="MhqN-like"/>
    <property type="match status" value="1"/>
</dbReference>
<proteinExistence type="inferred from homology"/>
<dbReference type="Gene3D" id="3.40.109.10">
    <property type="entry name" value="NADH Oxidase"/>
    <property type="match status" value="1"/>
</dbReference>
<feature type="domain" description="Nitroreductase" evidence="3">
    <location>
        <begin position="16"/>
        <end position="190"/>
    </location>
</feature>
<dbReference type="PANTHER" id="PTHR43673:SF3">
    <property type="entry name" value="NAD(P)H NITROREDUCTASE YODC-RELATED"/>
    <property type="match status" value="1"/>
</dbReference>
<sequence length="212" mass="23528">MPVVTTPLIKDLFAVIEERKAVRQYDANATISKEELRAILTAATKAPSAWNLQPWHFLVIHGKETQRRLQPIAYGQQQIVDASAVVVVLGDLEANRNTDAVYDPLVREGAMTEEVKRQLAEQIETAYANKQYARDAAFQNAAFAAMQLMLAATAKGWATCPIGGFNPERLKEEFHIPNRYVPTLLITIGKAAAPAHHSIRLPIEAVSTWVEQ</sequence>
<dbReference type="RefSeq" id="WP_063166471.1">
    <property type="nucleotide sequence ID" value="NZ_CP014342.1"/>
</dbReference>
<dbReference type="EMBL" id="CP014342">
    <property type="protein sequence ID" value="AMX84225.1"/>
    <property type="molecule type" value="Genomic_DNA"/>
</dbReference>
<dbReference type="InterPro" id="IPR029479">
    <property type="entry name" value="Nitroreductase"/>
</dbReference>
<evidence type="ECO:0000256" key="1">
    <source>
        <dbReference type="ARBA" id="ARBA00007118"/>
    </source>
</evidence>
<evidence type="ECO:0000259" key="3">
    <source>
        <dbReference type="Pfam" id="PF00881"/>
    </source>
</evidence>
<reference evidence="4 5" key="1">
    <citation type="submission" date="2016-02" db="EMBL/GenBank/DDBJ databases">
        <title>Complete genome sequence of Geobacillus subterraneus KCTC 3922T.</title>
        <authorList>
            <person name="Lee D.-W."/>
            <person name="Lee Y.-J."/>
            <person name="Lee S.-J."/>
            <person name="Park G.-S."/>
            <person name="Lee S.-J."/>
            <person name="Shin J.-H."/>
        </authorList>
    </citation>
    <scope>NUCLEOTIDE SEQUENCE [LARGE SCALE GENOMIC DNA]</scope>
    <source>
        <strain evidence="4 5">KCTC 3922</strain>
    </source>
</reference>
<accession>A0ABM6AD56</accession>